<dbReference type="PROSITE" id="PS00356">
    <property type="entry name" value="HTH_LACI_1"/>
    <property type="match status" value="1"/>
</dbReference>
<sequence length="382" mass="43582">MCAHTRIVQLKHKFYICAKLLNYVSKIDRMKEFENIRIKDIAEMAGVSVGTVDRVLHNRGRVSEENLKKINDVLKQVNYHPNMIARSLASKKQYTIVVIIPSFEPGEYWESISKGIDKAGNEFEDYGVYIRKLYFDQYDNRSLDKAVESLFDNNFDAVLIASLFNESVINISRKLDEMNIPYNYIDSNIQEQNKLAYFGTDSFNSGAIGAKILLTTIGNKADILVARMINSGDLYSNQCIKREAGFNEFLKKVEYSGKVYYVDLKIGCAEYNYNALDQFFNGNNKIKGVIIFNSKCHEIASYMKAKNIHGIALVGYDVIEKNAIALKEGIISALIAQRPQLQGYRGVKSLCEYLILKKTPSKENYMPIDILIKENVDYYNGQ</sequence>
<feature type="domain" description="HTH lacI-type" evidence="4">
    <location>
        <begin position="36"/>
        <end position="90"/>
    </location>
</feature>
<dbReference type="SUPFAM" id="SSF53822">
    <property type="entry name" value="Periplasmic binding protein-like I"/>
    <property type="match status" value="1"/>
</dbReference>
<dbReference type="EMBL" id="AP028055">
    <property type="protein sequence ID" value="BEG98600.1"/>
    <property type="molecule type" value="Genomic_DNA"/>
</dbReference>
<dbReference type="CDD" id="cd06307">
    <property type="entry name" value="PBP1_sugar_binding"/>
    <property type="match status" value="1"/>
</dbReference>
<organism evidence="5 6">
    <name type="scientific">Bacteroides sedimenti</name>
    <dbReference type="NCBI Taxonomy" id="2136147"/>
    <lineage>
        <taxon>Bacteria</taxon>
        <taxon>Pseudomonadati</taxon>
        <taxon>Bacteroidota</taxon>
        <taxon>Bacteroidia</taxon>
        <taxon>Bacteroidales</taxon>
        <taxon>Bacteroidaceae</taxon>
        <taxon>Bacteroides</taxon>
    </lineage>
</organism>
<evidence type="ECO:0000256" key="3">
    <source>
        <dbReference type="ARBA" id="ARBA00023163"/>
    </source>
</evidence>
<dbReference type="Gene3D" id="1.10.260.40">
    <property type="entry name" value="lambda repressor-like DNA-binding domains"/>
    <property type="match status" value="1"/>
</dbReference>
<evidence type="ECO:0000313" key="6">
    <source>
        <dbReference type="Proteomes" id="UP001496674"/>
    </source>
</evidence>
<dbReference type="Gene3D" id="3.40.50.2300">
    <property type="match status" value="2"/>
</dbReference>
<dbReference type="PROSITE" id="PS50932">
    <property type="entry name" value="HTH_LACI_2"/>
    <property type="match status" value="1"/>
</dbReference>
<evidence type="ECO:0000256" key="1">
    <source>
        <dbReference type="ARBA" id="ARBA00023015"/>
    </source>
</evidence>
<dbReference type="Pfam" id="PF00356">
    <property type="entry name" value="LacI"/>
    <property type="match status" value="1"/>
</dbReference>
<dbReference type="Proteomes" id="UP001496674">
    <property type="component" value="Chromosome"/>
</dbReference>
<reference evidence="5 6" key="1">
    <citation type="submission" date="2023-04" db="EMBL/GenBank/DDBJ databases">
        <title>Draft genome sequence of acteroides sedimenti strain YN3PY1.</title>
        <authorList>
            <person name="Yoshida N."/>
        </authorList>
    </citation>
    <scope>NUCLEOTIDE SEQUENCE [LARGE SCALE GENOMIC DNA]</scope>
    <source>
        <strain evidence="5 6">YN3PY1</strain>
    </source>
</reference>
<keyword evidence="1" id="KW-0805">Transcription regulation</keyword>
<keyword evidence="3" id="KW-0804">Transcription</keyword>
<protein>
    <submittedName>
        <fullName evidence="5">Transcriptional regulator</fullName>
    </submittedName>
</protein>
<evidence type="ECO:0000259" key="4">
    <source>
        <dbReference type="PROSITE" id="PS50932"/>
    </source>
</evidence>
<keyword evidence="6" id="KW-1185">Reference proteome</keyword>
<dbReference type="InterPro" id="IPR000843">
    <property type="entry name" value="HTH_LacI"/>
</dbReference>
<evidence type="ECO:0000256" key="2">
    <source>
        <dbReference type="ARBA" id="ARBA00023125"/>
    </source>
</evidence>
<dbReference type="SMART" id="SM00354">
    <property type="entry name" value="HTH_LACI"/>
    <property type="match status" value="1"/>
</dbReference>
<dbReference type="InterPro" id="IPR028082">
    <property type="entry name" value="Peripla_BP_I"/>
</dbReference>
<dbReference type="CDD" id="cd01392">
    <property type="entry name" value="HTH_LacI"/>
    <property type="match status" value="1"/>
</dbReference>
<accession>A0ABN6Z244</accession>
<dbReference type="PANTHER" id="PTHR30146:SF144">
    <property type="entry name" value="LACI-FAMILY TRANSCRIPTION REGULATOR"/>
    <property type="match status" value="1"/>
</dbReference>
<gene>
    <name evidence="5" type="ORF">BSYN_08650</name>
</gene>
<name>A0ABN6Z244_9BACE</name>
<dbReference type="InterPro" id="IPR025997">
    <property type="entry name" value="SBP_2_dom"/>
</dbReference>
<keyword evidence="2" id="KW-0238">DNA-binding</keyword>
<evidence type="ECO:0000313" key="5">
    <source>
        <dbReference type="EMBL" id="BEG98600.1"/>
    </source>
</evidence>
<dbReference type="Pfam" id="PF13407">
    <property type="entry name" value="Peripla_BP_4"/>
    <property type="match status" value="1"/>
</dbReference>
<proteinExistence type="predicted"/>
<dbReference type="SUPFAM" id="SSF47413">
    <property type="entry name" value="lambda repressor-like DNA-binding domains"/>
    <property type="match status" value="1"/>
</dbReference>
<dbReference type="PANTHER" id="PTHR30146">
    <property type="entry name" value="LACI-RELATED TRANSCRIPTIONAL REPRESSOR"/>
    <property type="match status" value="1"/>
</dbReference>
<dbReference type="InterPro" id="IPR010982">
    <property type="entry name" value="Lambda_DNA-bd_dom_sf"/>
</dbReference>